<evidence type="ECO:0000256" key="7">
    <source>
        <dbReference type="PROSITE-ProRule" id="PRU01091"/>
    </source>
</evidence>
<dbReference type="EMBL" id="CP027806">
    <property type="protein sequence ID" value="AXJ00336.1"/>
    <property type="molecule type" value="Genomic_DNA"/>
</dbReference>
<dbReference type="InterPro" id="IPR001867">
    <property type="entry name" value="OmpR/PhoB-type_DNA-bd"/>
</dbReference>
<keyword evidence="3" id="KW-0805">Transcription regulation</keyword>
<dbReference type="AlphaFoldDB" id="A0A345UIN4"/>
<dbReference type="Pfam" id="PF00072">
    <property type="entry name" value="Response_reg"/>
    <property type="match status" value="1"/>
</dbReference>
<keyword evidence="5" id="KW-0804">Transcription</keyword>
<evidence type="ECO:0000313" key="11">
    <source>
        <dbReference type="Proteomes" id="UP000254808"/>
    </source>
</evidence>
<dbReference type="Proteomes" id="UP000254808">
    <property type="component" value="Chromosome"/>
</dbReference>
<dbReference type="OrthoDB" id="9790442at2"/>
<evidence type="ECO:0000256" key="2">
    <source>
        <dbReference type="ARBA" id="ARBA00023012"/>
    </source>
</evidence>
<dbReference type="GO" id="GO:0006355">
    <property type="term" value="P:regulation of DNA-templated transcription"/>
    <property type="evidence" value="ECO:0007669"/>
    <property type="project" value="InterPro"/>
</dbReference>
<dbReference type="InterPro" id="IPR011006">
    <property type="entry name" value="CheY-like_superfamily"/>
</dbReference>
<dbReference type="InterPro" id="IPR036388">
    <property type="entry name" value="WH-like_DNA-bd_sf"/>
</dbReference>
<dbReference type="PANTHER" id="PTHR48111">
    <property type="entry name" value="REGULATOR OF RPOS"/>
    <property type="match status" value="1"/>
</dbReference>
<dbReference type="GO" id="GO:0032993">
    <property type="term" value="C:protein-DNA complex"/>
    <property type="evidence" value="ECO:0007669"/>
    <property type="project" value="TreeGrafter"/>
</dbReference>
<keyword evidence="11" id="KW-1185">Reference proteome</keyword>
<keyword evidence="1 6" id="KW-0597">Phosphoprotein</keyword>
<dbReference type="SUPFAM" id="SSF52172">
    <property type="entry name" value="CheY-like"/>
    <property type="match status" value="1"/>
</dbReference>
<dbReference type="KEGG" id="cprv:CYPRO_1071"/>
<dbReference type="InterPro" id="IPR001789">
    <property type="entry name" value="Sig_transdc_resp-reg_receiver"/>
</dbReference>
<dbReference type="Gene3D" id="1.10.10.10">
    <property type="entry name" value="Winged helix-like DNA-binding domain superfamily/Winged helix DNA-binding domain"/>
    <property type="match status" value="1"/>
</dbReference>
<dbReference type="GO" id="GO:0000976">
    <property type="term" value="F:transcription cis-regulatory region binding"/>
    <property type="evidence" value="ECO:0007669"/>
    <property type="project" value="TreeGrafter"/>
</dbReference>
<dbReference type="Gene3D" id="6.10.250.690">
    <property type="match status" value="1"/>
</dbReference>
<sequence length="232" mass="26589">MDVKHAILLLEDEKEAADMLANYLEMHNFEVLQAYDGKQAMEYITQRPDKIDLAILDIMVPSVNGMEICKRMRDNPILASVPIIFLTAKDQESDEISGLEAGADDYIAKPASFKLIEARVKSLLRRQPARSSGWLHFRNIYLDATNFEVQVDNQRVDLTHTEFRILELFLQQPNKVYTRQEILEHISDDQKFVFDRTVDVHVKNLRIKLGAAGEAIKTYRGTGYGMNREMAG</sequence>
<evidence type="ECO:0000256" key="4">
    <source>
        <dbReference type="ARBA" id="ARBA00023125"/>
    </source>
</evidence>
<feature type="domain" description="OmpR/PhoB-type" evidence="9">
    <location>
        <begin position="132"/>
        <end position="228"/>
    </location>
</feature>
<feature type="modified residue" description="4-aspartylphosphate" evidence="6">
    <location>
        <position position="57"/>
    </location>
</feature>
<name>A0A345UIN4_9BACT</name>
<accession>A0A345UIN4</accession>
<dbReference type="Pfam" id="PF00486">
    <property type="entry name" value="Trans_reg_C"/>
    <property type="match status" value="1"/>
</dbReference>
<evidence type="ECO:0000256" key="3">
    <source>
        <dbReference type="ARBA" id="ARBA00023015"/>
    </source>
</evidence>
<dbReference type="InterPro" id="IPR039420">
    <property type="entry name" value="WalR-like"/>
</dbReference>
<dbReference type="GO" id="GO:0000156">
    <property type="term" value="F:phosphorelay response regulator activity"/>
    <property type="evidence" value="ECO:0007669"/>
    <property type="project" value="TreeGrafter"/>
</dbReference>
<dbReference type="PANTHER" id="PTHR48111:SF21">
    <property type="entry name" value="DNA-BINDING DUAL MASTER TRANSCRIPTIONAL REGULATOR RPAA"/>
    <property type="match status" value="1"/>
</dbReference>
<evidence type="ECO:0000256" key="1">
    <source>
        <dbReference type="ARBA" id="ARBA00022553"/>
    </source>
</evidence>
<dbReference type="CDD" id="cd17574">
    <property type="entry name" value="REC_OmpR"/>
    <property type="match status" value="1"/>
</dbReference>
<keyword evidence="2" id="KW-0902">Two-component regulatory system</keyword>
<dbReference type="GO" id="GO:0005829">
    <property type="term" value="C:cytosol"/>
    <property type="evidence" value="ECO:0007669"/>
    <property type="project" value="TreeGrafter"/>
</dbReference>
<evidence type="ECO:0000259" key="8">
    <source>
        <dbReference type="PROSITE" id="PS50110"/>
    </source>
</evidence>
<evidence type="ECO:0000256" key="5">
    <source>
        <dbReference type="ARBA" id="ARBA00023163"/>
    </source>
</evidence>
<dbReference type="Gene3D" id="3.40.50.2300">
    <property type="match status" value="1"/>
</dbReference>
<dbReference type="PROSITE" id="PS50110">
    <property type="entry name" value="RESPONSE_REGULATORY"/>
    <property type="match status" value="1"/>
</dbReference>
<evidence type="ECO:0000256" key="6">
    <source>
        <dbReference type="PROSITE-ProRule" id="PRU00169"/>
    </source>
</evidence>
<dbReference type="RefSeq" id="WP_114983614.1">
    <property type="nucleotide sequence ID" value="NZ_CP027806.1"/>
</dbReference>
<reference evidence="10 11" key="1">
    <citation type="submission" date="2018-03" db="EMBL/GenBank/DDBJ databases">
        <title>Phenotypic and genomic properties of Cyclonatronum proteinivorum gen. nov., sp. nov., a haloalkaliphilic bacteroidete from soda lakes possessing Na+-translocating rhodopsin.</title>
        <authorList>
            <person name="Toshchakov S.V."/>
            <person name="Korzhenkov A."/>
            <person name="Samarov N.I."/>
            <person name="Kublanov I.V."/>
            <person name="Muntyan M.S."/>
            <person name="Sorokin D.Y."/>
        </authorList>
    </citation>
    <scope>NUCLEOTIDE SEQUENCE [LARGE SCALE GENOMIC DNA]</scope>
    <source>
        <strain evidence="10 11">Omega</strain>
    </source>
</reference>
<feature type="domain" description="Response regulatory" evidence="8">
    <location>
        <begin position="6"/>
        <end position="124"/>
    </location>
</feature>
<evidence type="ECO:0000313" key="10">
    <source>
        <dbReference type="EMBL" id="AXJ00336.1"/>
    </source>
</evidence>
<dbReference type="PROSITE" id="PS51755">
    <property type="entry name" value="OMPR_PHOB"/>
    <property type="match status" value="1"/>
</dbReference>
<dbReference type="CDD" id="cd00383">
    <property type="entry name" value="trans_reg_C"/>
    <property type="match status" value="1"/>
</dbReference>
<dbReference type="SMART" id="SM00448">
    <property type="entry name" value="REC"/>
    <property type="match status" value="1"/>
</dbReference>
<dbReference type="SMART" id="SM00862">
    <property type="entry name" value="Trans_reg_C"/>
    <property type="match status" value="1"/>
</dbReference>
<protein>
    <submittedName>
        <fullName evidence="10">DNA-binding response regulator, OmpR family, contains REC and winged-helix (WHTH) domain</fullName>
    </submittedName>
</protein>
<keyword evidence="4 7" id="KW-0238">DNA-binding</keyword>
<evidence type="ECO:0000259" key="9">
    <source>
        <dbReference type="PROSITE" id="PS51755"/>
    </source>
</evidence>
<organism evidence="10 11">
    <name type="scientific">Cyclonatronum proteinivorum</name>
    <dbReference type="NCBI Taxonomy" id="1457365"/>
    <lineage>
        <taxon>Bacteria</taxon>
        <taxon>Pseudomonadati</taxon>
        <taxon>Balneolota</taxon>
        <taxon>Balneolia</taxon>
        <taxon>Balneolales</taxon>
        <taxon>Cyclonatronaceae</taxon>
        <taxon>Cyclonatronum</taxon>
    </lineage>
</organism>
<gene>
    <name evidence="10" type="ORF">CYPRO_1071</name>
</gene>
<proteinExistence type="predicted"/>
<feature type="DNA-binding region" description="OmpR/PhoB-type" evidence="7">
    <location>
        <begin position="132"/>
        <end position="228"/>
    </location>
</feature>